<dbReference type="Gene3D" id="3.55.50.30">
    <property type="match status" value="1"/>
</dbReference>
<protein>
    <submittedName>
        <fullName evidence="4">FecR family protein</fullName>
    </submittedName>
</protein>
<feature type="transmembrane region" description="Helical" evidence="1">
    <location>
        <begin position="76"/>
        <end position="95"/>
    </location>
</feature>
<gene>
    <name evidence="4" type="ORF">JMN32_15330</name>
</gene>
<dbReference type="GO" id="GO:0016989">
    <property type="term" value="F:sigma factor antagonist activity"/>
    <property type="evidence" value="ECO:0007669"/>
    <property type="project" value="TreeGrafter"/>
</dbReference>
<name>A0A937FX61_9BACT</name>
<feature type="domain" description="Protein FecR C-terminal" evidence="3">
    <location>
        <begin position="234"/>
        <end position="298"/>
    </location>
</feature>
<dbReference type="InterPro" id="IPR006860">
    <property type="entry name" value="FecR"/>
</dbReference>
<dbReference type="PANTHER" id="PTHR30273:SF2">
    <property type="entry name" value="PROTEIN FECR"/>
    <property type="match status" value="1"/>
</dbReference>
<dbReference type="PANTHER" id="PTHR30273">
    <property type="entry name" value="PERIPLASMIC SIGNAL SENSOR AND SIGMA FACTOR ACTIVATOR FECR-RELATED"/>
    <property type="match status" value="1"/>
</dbReference>
<keyword evidence="1" id="KW-0812">Transmembrane</keyword>
<reference evidence="4" key="1">
    <citation type="submission" date="2021-01" db="EMBL/GenBank/DDBJ databases">
        <title>Fulvivirga kasyanovii gen. nov., sp nov., a novel member of the phylum Bacteroidetes isolated from seawater in a mussel farm.</title>
        <authorList>
            <person name="Zhao L.-H."/>
            <person name="Wang Z.-J."/>
        </authorList>
    </citation>
    <scope>NUCLEOTIDE SEQUENCE</scope>
    <source>
        <strain evidence="4">29W222</strain>
    </source>
</reference>
<dbReference type="AlphaFoldDB" id="A0A937FX61"/>
<dbReference type="Pfam" id="PF04773">
    <property type="entry name" value="FecR"/>
    <property type="match status" value="1"/>
</dbReference>
<dbReference type="PIRSF" id="PIRSF018266">
    <property type="entry name" value="FecR"/>
    <property type="match status" value="1"/>
</dbReference>
<dbReference type="Pfam" id="PF16344">
    <property type="entry name" value="FecR_C"/>
    <property type="match status" value="1"/>
</dbReference>
<comment type="caution">
    <text evidence="4">The sequence shown here is derived from an EMBL/GenBank/DDBJ whole genome shotgun (WGS) entry which is preliminary data.</text>
</comment>
<dbReference type="InterPro" id="IPR032508">
    <property type="entry name" value="FecR_C"/>
</dbReference>
<feature type="domain" description="FecR protein" evidence="2">
    <location>
        <begin position="100"/>
        <end position="191"/>
    </location>
</feature>
<evidence type="ECO:0000313" key="4">
    <source>
        <dbReference type="EMBL" id="MBL6447689.1"/>
    </source>
</evidence>
<dbReference type="Proteomes" id="UP000614216">
    <property type="component" value="Unassembled WGS sequence"/>
</dbReference>
<keyword evidence="1" id="KW-0472">Membrane</keyword>
<evidence type="ECO:0000313" key="5">
    <source>
        <dbReference type="Proteomes" id="UP000614216"/>
    </source>
</evidence>
<organism evidence="4 5">
    <name type="scientific">Fulvivirga marina</name>
    <dbReference type="NCBI Taxonomy" id="2494733"/>
    <lineage>
        <taxon>Bacteria</taxon>
        <taxon>Pseudomonadati</taxon>
        <taxon>Bacteroidota</taxon>
        <taxon>Cytophagia</taxon>
        <taxon>Cytophagales</taxon>
        <taxon>Fulvivirgaceae</taxon>
        <taxon>Fulvivirga</taxon>
    </lineage>
</organism>
<evidence type="ECO:0000259" key="3">
    <source>
        <dbReference type="Pfam" id="PF16344"/>
    </source>
</evidence>
<dbReference type="Gene3D" id="2.60.120.1440">
    <property type="match status" value="1"/>
</dbReference>
<evidence type="ECO:0000256" key="1">
    <source>
        <dbReference type="SAM" id="Phobius"/>
    </source>
</evidence>
<keyword evidence="5" id="KW-1185">Reference proteome</keyword>
<accession>A0A937FX61</accession>
<dbReference type="EMBL" id="JAEUGD010000053">
    <property type="protein sequence ID" value="MBL6447689.1"/>
    <property type="molecule type" value="Genomic_DNA"/>
</dbReference>
<keyword evidence="1" id="KW-1133">Transmembrane helix</keyword>
<sequence>MEKEEYIKKWIEGTLTQEEKVAFEKTEDYHALEKLSNALQAFKAPEYNPQQELEKLHANKKRAQGKTVHVNWFNSLMKIAATLVVMAGVYFYFFYSAEVTIETSFADRKEVVLPDSSIVILNALSSISYSQGNWEQDREVELHGEGFFKVKKGSRFSVETSSGTVTVLGTQFNVKDRENFFEVVCFEGLVQVSASDHEAKLSQKHMFRLVDGQLFQEANILAASPAWIGNESAFESVPFIQVVDEFERQYGVTVVTEGIALGQTFTGKFTHGDLTLALKSIAYPLNLEYEILDNQKIILKSNGE</sequence>
<dbReference type="RefSeq" id="WP_202857228.1">
    <property type="nucleotide sequence ID" value="NZ_JAEUGD010000053.1"/>
</dbReference>
<dbReference type="InterPro" id="IPR012373">
    <property type="entry name" value="Ferrdict_sens_TM"/>
</dbReference>
<proteinExistence type="predicted"/>
<evidence type="ECO:0000259" key="2">
    <source>
        <dbReference type="Pfam" id="PF04773"/>
    </source>
</evidence>